<dbReference type="InterPro" id="IPR001460">
    <property type="entry name" value="PCN-bd_Tpept"/>
</dbReference>
<evidence type="ECO:0000256" key="3">
    <source>
        <dbReference type="SAM" id="MobiDB-lite"/>
    </source>
</evidence>
<comment type="caution">
    <text evidence="5">The sequence shown here is derived from an EMBL/GenBank/DDBJ whole genome shotgun (WGS) entry which is preliminary data.</text>
</comment>
<dbReference type="CDD" id="cd00063">
    <property type="entry name" value="FN3"/>
    <property type="match status" value="1"/>
</dbReference>
<dbReference type="EMBL" id="JAWDIP010000004">
    <property type="protein sequence ID" value="MDY0396589.1"/>
    <property type="molecule type" value="Genomic_DNA"/>
</dbReference>
<evidence type="ECO:0000313" key="6">
    <source>
        <dbReference type="Proteomes" id="UP001281447"/>
    </source>
</evidence>
<dbReference type="Gene3D" id="2.60.40.10">
    <property type="entry name" value="Immunoglobulins"/>
    <property type="match status" value="1"/>
</dbReference>
<evidence type="ECO:0000259" key="4">
    <source>
        <dbReference type="PROSITE" id="PS50853"/>
    </source>
</evidence>
<keyword evidence="1" id="KW-0328">Glycosyltransferase</keyword>
<dbReference type="InterPro" id="IPR050396">
    <property type="entry name" value="Glycosyltr_51/Transpeptidase"/>
</dbReference>
<reference evidence="5 6" key="1">
    <citation type="submission" date="2023-10" db="EMBL/GenBank/DDBJ databases">
        <title>Virgibacillus halophilus 5B73C genome.</title>
        <authorList>
            <person name="Miliotis G."/>
            <person name="Sengupta P."/>
            <person name="Hameed A."/>
            <person name="Chuvochina M."/>
            <person name="Mcdonagh F."/>
            <person name="Simpson A.C."/>
            <person name="Singh N.K."/>
            <person name="Rekha P.D."/>
            <person name="Raman K."/>
            <person name="Hugenholtz P."/>
            <person name="Venkateswaran K."/>
        </authorList>
    </citation>
    <scope>NUCLEOTIDE SEQUENCE [LARGE SCALE GENOMIC DNA]</scope>
    <source>
        <strain evidence="5 6">5B73C</strain>
    </source>
</reference>
<gene>
    <name evidence="5" type="ORF">RWE15_22645</name>
</gene>
<dbReference type="SUPFAM" id="SSF56601">
    <property type="entry name" value="beta-lactamase/transpeptidase-like"/>
    <property type="match status" value="1"/>
</dbReference>
<proteinExistence type="predicted"/>
<dbReference type="InterPro" id="IPR036116">
    <property type="entry name" value="FN3_sf"/>
</dbReference>
<accession>A0ABU5CBI2</accession>
<feature type="region of interest" description="Disordered" evidence="3">
    <location>
        <begin position="230"/>
        <end position="251"/>
    </location>
</feature>
<evidence type="ECO:0000256" key="1">
    <source>
        <dbReference type="ARBA" id="ARBA00022676"/>
    </source>
</evidence>
<dbReference type="InterPro" id="IPR003961">
    <property type="entry name" value="FN3_dom"/>
</dbReference>
<feature type="region of interest" description="Disordered" evidence="3">
    <location>
        <begin position="433"/>
        <end position="462"/>
    </location>
</feature>
<feature type="domain" description="Fibronectin type-III" evidence="4">
    <location>
        <begin position="363"/>
        <end position="451"/>
    </location>
</feature>
<dbReference type="Proteomes" id="UP001281447">
    <property type="component" value="Unassembled WGS sequence"/>
</dbReference>
<dbReference type="SMART" id="SM00060">
    <property type="entry name" value="FN3"/>
    <property type="match status" value="2"/>
</dbReference>
<name>A0ABU5CBI2_9BACI</name>
<dbReference type="InterPro" id="IPR012338">
    <property type="entry name" value="Beta-lactam/transpept-like"/>
</dbReference>
<dbReference type="InterPro" id="IPR013783">
    <property type="entry name" value="Ig-like_fold"/>
</dbReference>
<evidence type="ECO:0000313" key="5">
    <source>
        <dbReference type="EMBL" id="MDY0396589.1"/>
    </source>
</evidence>
<dbReference type="PANTHER" id="PTHR32282:SF29">
    <property type="entry name" value="PENICILLIN-BINDING PROTEIN 1A"/>
    <property type="match status" value="1"/>
</dbReference>
<keyword evidence="6" id="KW-1185">Reference proteome</keyword>
<protein>
    <submittedName>
        <fullName evidence="5">Penicillin-binding transpeptidase domain-containing protein</fullName>
    </submittedName>
</protein>
<dbReference type="Pfam" id="PF00905">
    <property type="entry name" value="Transpeptidase"/>
    <property type="match status" value="1"/>
</dbReference>
<sequence>MLKDSDQNPINYPDDQMQAGMTVLDTKTGAIRAIGGRRNSKNMSEYNYATQGHYQAGSNAKPLIAYGPAIEYNKWSTYHQIDDDKPYQIKGSDRSIGNWNSSYGGLESIRYALAQSLNVPAVKTLEETGLGNAKKFAEGLGIEFAKDNIEITDAIGGSSTNISPLQMAGAYRAFGNGGVYNEPYAVTKVVYPNGRTVNLKPEPKAAMSDYTAYMITDMLKTAVNSGTGTRANVPGVPMAGKTGTTNLSGKDGSPDSWFTGYSTAYTISVWTGGYKDEEGNRDVMPDTKISLDLFRNTMEELSKNIDTADFEKPDSVVSVGVEKGSNPAALPSKYTPSSNIVNELFVKGHEPNKTSEKYDKLDPVKNLKADYDKDDESIKVKWDYDDKDNVEFQISASIDGGEMKSLSSTGDTSMDISSVEPGKDYTIQVVAVSKDDSTSQSEAKTTSVKVPGDDDEDDKDMPAVTGLTAKYRDDIIDVDWNYDGPDADFEVSVNGQNQKVHSNGIQISGAKPGENYTIKVTPVGKDNDKKRS</sequence>
<feature type="compositionally biased region" description="Polar residues" evidence="3">
    <location>
        <begin position="438"/>
        <end position="448"/>
    </location>
</feature>
<keyword evidence="2" id="KW-0808">Transferase</keyword>
<feature type="region of interest" description="Disordered" evidence="3">
    <location>
        <begin position="401"/>
        <end position="420"/>
    </location>
</feature>
<dbReference type="SUPFAM" id="SSF49265">
    <property type="entry name" value="Fibronectin type III"/>
    <property type="match status" value="1"/>
</dbReference>
<dbReference type="Pfam" id="PF00041">
    <property type="entry name" value="fn3"/>
    <property type="match status" value="1"/>
</dbReference>
<feature type="compositionally biased region" description="Polar residues" evidence="3">
    <location>
        <begin position="405"/>
        <end position="416"/>
    </location>
</feature>
<feature type="region of interest" description="Disordered" evidence="3">
    <location>
        <begin position="502"/>
        <end position="532"/>
    </location>
</feature>
<dbReference type="PROSITE" id="PS50853">
    <property type="entry name" value="FN3"/>
    <property type="match status" value="1"/>
</dbReference>
<organism evidence="5 6">
    <name type="scientific">Tigheibacillus halophilus</name>
    <dbReference type="NCBI Taxonomy" id="361280"/>
    <lineage>
        <taxon>Bacteria</taxon>
        <taxon>Bacillati</taxon>
        <taxon>Bacillota</taxon>
        <taxon>Bacilli</taxon>
        <taxon>Bacillales</taxon>
        <taxon>Bacillaceae</taxon>
        <taxon>Tigheibacillus</taxon>
    </lineage>
</organism>
<dbReference type="Gene3D" id="3.40.710.10">
    <property type="entry name" value="DD-peptidase/beta-lactamase superfamily"/>
    <property type="match status" value="1"/>
</dbReference>
<dbReference type="PANTHER" id="PTHR32282">
    <property type="entry name" value="BINDING PROTEIN TRANSPEPTIDASE, PUTATIVE-RELATED"/>
    <property type="match status" value="1"/>
</dbReference>
<evidence type="ECO:0000256" key="2">
    <source>
        <dbReference type="ARBA" id="ARBA00022679"/>
    </source>
</evidence>